<dbReference type="GO" id="GO:0016887">
    <property type="term" value="F:ATP hydrolysis activity"/>
    <property type="evidence" value="ECO:0007669"/>
    <property type="project" value="InterPro"/>
</dbReference>
<dbReference type="GO" id="GO:0006270">
    <property type="term" value="P:DNA replication initiation"/>
    <property type="evidence" value="ECO:0007669"/>
    <property type="project" value="TreeGrafter"/>
</dbReference>
<evidence type="ECO:0000256" key="6">
    <source>
        <dbReference type="ARBA" id="ARBA00022840"/>
    </source>
</evidence>
<evidence type="ECO:0000256" key="10">
    <source>
        <dbReference type="RuleBase" id="RU365058"/>
    </source>
</evidence>
<keyword evidence="5 10" id="KW-0547">Nucleotide-binding</keyword>
<dbReference type="EMBL" id="MU001496">
    <property type="protein sequence ID" value="KAF2448037.1"/>
    <property type="molecule type" value="Genomic_DNA"/>
</dbReference>
<keyword evidence="14" id="KW-1185">Reference proteome</keyword>
<feature type="region of interest" description="Disordered" evidence="11">
    <location>
        <begin position="567"/>
        <end position="620"/>
    </location>
</feature>
<dbReference type="GO" id="GO:0033314">
    <property type="term" value="P:mitotic DNA replication checkpoint signaling"/>
    <property type="evidence" value="ECO:0007669"/>
    <property type="project" value="TreeGrafter"/>
</dbReference>
<evidence type="ECO:0000256" key="7">
    <source>
        <dbReference type="ARBA" id="ARBA00022842"/>
    </source>
</evidence>
<dbReference type="OrthoDB" id="1926878at2759"/>
<dbReference type="FunFam" id="3.40.50.300:FF:000199">
    <property type="entry name" value="Origin recognition complex subunit 1"/>
    <property type="match status" value="1"/>
</dbReference>
<dbReference type="InterPro" id="IPR027417">
    <property type="entry name" value="P-loop_NTPase"/>
</dbReference>
<feature type="domain" description="BAH" evidence="12">
    <location>
        <begin position="78"/>
        <end position="204"/>
    </location>
</feature>
<comment type="subunit">
    <text evidence="10">ORC is composed of six subunits.</text>
</comment>
<evidence type="ECO:0000256" key="4">
    <source>
        <dbReference type="ARBA" id="ARBA00022723"/>
    </source>
</evidence>
<keyword evidence="4" id="KW-0479">Metal-binding</keyword>
<comment type="function">
    <text evidence="10">Component of the origin recognition complex (ORC) that binds origins of replication. DNA-binding is ATP-dependent, however specific DNA sequences that define origins of replication have not been identified so far. ORC is required to assemble the pre-replication complex necessary to initiate DNA replication.</text>
</comment>
<dbReference type="InterPro" id="IPR050311">
    <property type="entry name" value="ORC1/CDC6"/>
</dbReference>
<evidence type="ECO:0000256" key="5">
    <source>
        <dbReference type="ARBA" id="ARBA00022741"/>
    </source>
</evidence>
<evidence type="ECO:0000256" key="1">
    <source>
        <dbReference type="ARBA" id="ARBA00004123"/>
    </source>
</evidence>
<dbReference type="SMART" id="SM00382">
    <property type="entry name" value="AAA"/>
    <property type="match status" value="1"/>
</dbReference>
<proteinExistence type="inferred from homology"/>
<dbReference type="PROSITE" id="PS51038">
    <property type="entry name" value="BAH"/>
    <property type="match status" value="1"/>
</dbReference>
<keyword evidence="3 10" id="KW-0235">DNA replication</keyword>
<dbReference type="GO" id="GO:0005664">
    <property type="term" value="C:nuclear origin of replication recognition complex"/>
    <property type="evidence" value="ECO:0007669"/>
    <property type="project" value="TreeGrafter"/>
</dbReference>
<dbReference type="GO" id="GO:0003688">
    <property type="term" value="F:DNA replication origin binding"/>
    <property type="evidence" value="ECO:0007669"/>
    <property type="project" value="TreeGrafter"/>
</dbReference>
<dbReference type="PANTHER" id="PTHR10763:SF23">
    <property type="entry name" value="ORIGIN RECOGNITION COMPLEX SUBUNIT 1"/>
    <property type="match status" value="1"/>
</dbReference>
<dbReference type="InterPro" id="IPR054425">
    <property type="entry name" value="Cdc6_ORC1-like_ATPase_lid"/>
</dbReference>
<dbReference type="SUPFAM" id="SSF52540">
    <property type="entry name" value="P-loop containing nucleoside triphosphate hydrolases"/>
    <property type="match status" value="1"/>
</dbReference>
<sequence>MAPERQLSRVEKARQILASGAVQREDSDDELGYEDHPWEWVYDDISDAQASQNATPRKRKAAAASSGPRIVGARMGSFTCRLGDAVFLKAEGNQAWVGLICDFFEDEEEDNEKMAKFMWFASEAEIQNKSTKRTDCLPNELYISPAFDNNELTTINGTAKIVSHDEFMRLHPSGQVKKTDKDYGKIFICRRGCNTRTTTYTQEFAWEEVYQGAHDLPALKELVENQTKATRKRGRPRKDTADLDDFVAPDSDDDGPPKTPRKRRKLHEATTPTSTRKSPAVRKFLTPTHKRIVVKKQLMFTPLGTRLLSPSAVSSPFQIARNQLHVSSVPDALPCREEEFSTVYRELEAAIIDGSGACIYISGTPGTGKTATVREVVMQLQTAAMAEELDDFIFCEINGMKVTDPHQAYSLLWQTLHDDRVSPSHALELLEREFSTPNPRRVPCVVLMDELDQLVTKNQSVMYNFFNWPGLRHSRLIVLAVANTMDLPERTLSNKISSRLGLSRITFSGYTHDQLTQIIQSRLEGVPGNIVHPDAVQFAARKVAAVSGDARRALDICRRAVEIAETEAAEQEAEAEEGQPPTPSRTGRNKSKAGTRPPKDTSASVSIQEQRTGPSSKKGEVTWATIRQAINEATSSPLQVALRALPLASKVFLAALLARIRRTGIGEAVLGDVVDEVKRLGLMSQLQPIQDYLLLAENGDEGIGATTQHTLTSTPMKLKDGISKQANEKAARALGIASAAAELTEAGIIGTEYRHGERVGRVRLGVAEDEVRLALGGDEEVKGLVPT</sequence>
<keyword evidence="7" id="KW-0460">Magnesium</keyword>
<dbReference type="Proteomes" id="UP000799764">
    <property type="component" value="Unassembled WGS sequence"/>
</dbReference>
<keyword evidence="6 10" id="KW-0067">ATP-binding</keyword>
<feature type="compositionally biased region" description="Acidic residues" evidence="11">
    <location>
        <begin position="242"/>
        <end position="254"/>
    </location>
</feature>
<gene>
    <name evidence="13" type="ORF">P171DRAFT_482725</name>
</gene>
<dbReference type="SUPFAM" id="SSF82061">
    <property type="entry name" value="BAH domain"/>
    <property type="match status" value="1"/>
</dbReference>
<dbReference type="Pfam" id="PF01426">
    <property type="entry name" value="BAH"/>
    <property type="match status" value="1"/>
</dbReference>
<dbReference type="Gene3D" id="3.40.50.300">
    <property type="entry name" value="P-loop containing nucleotide triphosphate hydrolases"/>
    <property type="match status" value="1"/>
</dbReference>
<dbReference type="CDD" id="cd00009">
    <property type="entry name" value="AAA"/>
    <property type="match status" value="1"/>
</dbReference>
<evidence type="ECO:0000256" key="8">
    <source>
        <dbReference type="ARBA" id="ARBA00023125"/>
    </source>
</evidence>
<dbReference type="InterPro" id="IPR043151">
    <property type="entry name" value="BAH_sf"/>
</dbReference>
<keyword evidence="9 10" id="KW-0539">Nucleus</keyword>
<feature type="compositionally biased region" description="Acidic residues" evidence="11">
    <location>
        <begin position="567"/>
        <end position="577"/>
    </location>
</feature>
<keyword evidence="13" id="KW-0378">Hydrolase</keyword>
<comment type="subcellular location">
    <subcellularLocation>
        <location evidence="1 10">Nucleus</location>
    </subcellularLocation>
</comment>
<dbReference type="GO" id="GO:0005524">
    <property type="term" value="F:ATP binding"/>
    <property type="evidence" value="ECO:0007669"/>
    <property type="project" value="UniProtKB-KW"/>
</dbReference>
<evidence type="ECO:0000313" key="13">
    <source>
        <dbReference type="EMBL" id="KAF2448037.1"/>
    </source>
</evidence>
<dbReference type="InterPro" id="IPR003593">
    <property type="entry name" value="AAA+_ATPase"/>
</dbReference>
<feature type="compositionally biased region" description="Polar residues" evidence="11">
    <location>
        <begin position="601"/>
        <end position="615"/>
    </location>
</feature>
<comment type="similarity">
    <text evidence="2 10">Belongs to the ORC1 family.</text>
</comment>
<dbReference type="AlphaFoldDB" id="A0A9P4PPY1"/>
<evidence type="ECO:0000259" key="12">
    <source>
        <dbReference type="PROSITE" id="PS51038"/>
    </source>
</evidence>
<evidence type="ECO:0000313" key="14">
    <source>
        <dbReference type="Proteomes" id="UP000799764"/>
    </source>
</evidence>
<name>A0A9P4PPY1_9PLEO</name>
<evidence type="ECO:0000256" key="9">
    <source>
        <dbReference type="ARBA" id="ARBA00023242"/>
    </source>
</evidence>
<organism evidence="13 14">
    <name type="scientific">Karstenula rhodostoma CBS 690.94</name>
    <dbReference type="NCBI Taxonomy" id="1392251"/>
    <lineage>
        <taxon>Eukaryota</taxon>
        <taxon>Fungi</taxon>
        <taxon>Dikarya</taxon>
        <taxon>Ascomycota</taxon>
        <taxon>Pezizomycotina</taxon>
        <taxon>Dothideomycetes</taxon>
        <taxon>Pleosporomycetidae</taxon>
        <taxon>Pleosporales</taxon>
        <taxon>Massarineae</taxon>
        <taxon>Didymosphaeriaceae</taxon>
        <taxon>Karstenula</taxon>
    </lineage>
</organism>
<reference evidence="13" key="1">
    <citation type="journal article" date="2020" name="Stud. Mycol.">
        <title>101 Dothideomycetes genomes: a test case for predicting lifestyles and emergence of pathogens.</title>
        <authorList>
            <person name="Haridas S."/>
            <person name="Albert R."/>
            <person name="Binder M."/>
            <person name="Bloem J."/>
            <person name="Labutti K."/>
            <person name="Salamov A."/>
            <person name="Andreopoulos B."/>
            <person name="Baker S."/>
            <person name="Barry K."/>
            <person name="Bills G."/>
            <person name="Bluhm B."/>
            <person name="Cannon C."/>
            <person name="Castanera R."/>
            <person name="Culley D."/>
            <person name="Daum C."/>
            <person name="Ezra D."/>
            <person name="Gonzalez J."/>
            <person name="Henrissat B."/>
            <person name="Kuo A."/>
            <person name="Liang C."/>
            <person name="Lipzen A."/>
            <person name="Lutzoni F."/>
            <person name="Magnuson J."/>
            <person name="Mondo S."/>
            <person name="Nolan M."/>
            <person name="Ohm R."/>
            <person name="Pangilinan J."/>
            <person name="Park H.-J."/>
            <person name="Ramirez L."/>
            <person name="Alfaro M."/>
            <person name="Sun H."/>
            <person name="Tritt A."/>
            <person name="Yoshinaga Y."/>
            <person name="Zwiers L.-H."/>
            <person name="Turgeon B."/>
            <person name="Goodwin S."/>
            <person name="Spatafora J."/>
            <person name="Crous P."/>
            <person name="Grigoriev I."/>
        </authorList>
    </citation>
    <scope>NUCLEOTIDE SEQUENCE</scope>
    <source>
        <strain evidence="13">CBS 690.94</strain>
    </source>
</reference>
<dbReference type="GO" id="GO:0003682">
    <property type="term" value="F:chromatin binding"/>
    <property type="evidence" value="ECO:0007669"/>
    <property type="project" value="InterPro"/>
</dbReference>
<dbReference type="Gene3D" id="2.30.30.490">
    <property type="match status" value="1"/>
</dbReference>
<dbReference type="Gene3D" id="1.10.8.60">
    <property type="match status" value="1"/>
</dbReference>
<dbReference type="GO" id="GO:0046872">
    <property type="term" value="F:metal ion binding"/>
    <property type="evidence" value="ECO:0007669"/>
    <property type="project" value="UniProtKB-KW"/>
</dbReference>
<dbReference type="InterPro" id="IPR003959">
    <property type="entry name" value="ATPase_AAA_core"/>
</dbReference>
<comment type="caution">
    <text evidence="13">The sequence shown here is derived from an EMBL/GenBank/DDBJ whole genome shotgun (WGS) entry which is preliminary data.</text>
</comment>
<evidence type="ECO:0000256" key="11">
    <source>
        <dbReference type="SAM" id="MobiDB-lite"/>
    </source>
</evidence>
<dbReference type="Pfam" id="PF22606">
    <property type="entry name" value="Cdc6-ORC-like_ATPase_lid"/>
    <property type="match status" value="1"/>
</dbReference>
<evidence type="ECO:0000256" key="2">
    <source>
        <dbReference type="ARBA" id="ARBA00008398"/>
    </source>
</evidence>
<evidence type="ECO:0000256" key="3">
    <source>
        <dbReference type="ARBA" id="ARBA00022705"/>
    </source>
</evidence>
<keyword evidence="8 10" id="KW-0238">DNA-binding</keyword>
<feature type="region of interest" description="Disordered" evidence="11">
    <location>
        <begin position="226"/>
        <end position="282"/>
    </location>
</feature>
<protein>
    <recommendedName>
        <fullName evidence="10">Origin recognition complex subunit 1</fullName>
    </recommendedName>
</protein>
<dbReference type="PANTHER" id="PTHR10763">
    <property type="entry name" value="CELL DIVISION CONTROL PROTEIN 6-RELATED"/>
    <property type="match status" value="1"/>
</dbReference>
<dbReference type="InterPro" id="IPR001025">
    <property type="entry name" value="BAH_dom"/>
</dbReference>
<dbReference type="Pfam" id="PF00004">
    <property type="entry name" value="AAA"/>
    <property type="match status" value="1"/>
</dbReference>
<accession>A0A9P4PPY1</accession>